<keyword evidence="10 11" id="KW-0998">Cell outer membrane</keyword>
<dbReference type="InterPro" id="IPR000531">
    <property type="entry name" value="Beta-barrel_TonB"/>
</dbReference>
<gene>
    <name evidence="16" type="ORF">EV688_10520</name>
</gene>
<dbReference type="InterPro" id="IPR012910">
    <property type="entry name" value="Plug_dom"/>
</dbReference>
<dbReference type="Pfam" id="PF00593">
    <property type="entry name" value="TonB_dep_Rec_b-barrel"/>
    <property type="match status" value="1"/>
</dbReference>
<feature type="domain" description="TonB-dependent receptor plug" evidence="15">
    <location>
        <begin position="43"/>
        <end position="150"/>
    </location>
</feature>
<dbReference type="OrthoDB" id="7051185at2"/>
<evidence type="ECO:0000313" key="17">
    <source>
        <dbReference type="Proteomes" id="UP000294980"/>
    </source>
</evidence>
<feature type="signal peptide" evidence="13">
    <location>
        <begin position="1"/>
        <end position="25"/>
    </location>
</feature>
<dbReference type="InterPro" id="IPR039426">
    <property type="entry name" value="TonB-dep_rcpt-like"/>
</dbReference>
<evidence type="ECO:0000256" key="9">
    <source>
        <dbReference type="ARBA" id="ARBA00023136"/>
    </source>
</evidence>
<organism evidence="16 17">
    <name type="scientific">Chromatocurvus halotolerans</name>
    <dbReference type="NCBI Taxonomy" id="1132028"/>
    <lineage>
        <taxon>Bacteria</taxon>
        <taxon>Pseudomonadati</taxon>
        <taxon>Pseudomonadota</taxon>
        <taxon>Gammaproteobacteria</taxon>
        <taxon>Cellvibrionales</taxon>
        <taxon>Halieaceae</taxon>
        <taxon>Chromatocurvus</taxon>
    </lineage>
</organism>
<dbReference type="PANTHER" id="PTHR32552:SF81">
    <property type="entry name" value="TONB-DEPENDENT OUTER MEMBRANE RECEPTOR"/>
    <property type="match status" value="1"/>
</dbReference>
<comment type="caution">
    <text evidence="16">The sequence shown here is derived from an EMBL/GenBank/DDBJ whole genome shotgun (WGS) entry which is preliminary data.</text>
</comment>
<dbReference type="Proteomes" id="UP000294980">
    <property type="component" value="Unassembled WGS sequence"/>
</dbReference>
<evidence type="ECO:0000256" key="10">
    <source>
        <dbReference type="ARBA" id="ARBA00023237"/>
    </source>
</evidence>
<evidence type="ECO:0000313" key="16">
    <source>
        <dbReference type="EMBL" id="TCO76060.1"/>
    </source>
</evidence>
<keyword evidence="5 11" id="KW-0812">Transmembrane</keyword>
<evidence type="ECO:0000259" key="14">
    <source>
        <dbReference type="Pfam" id="PF00593"/>
    </source>
</evidence>
<evidence type="ECO:0000256" key="3">
    <source>
        <dbReference type="ARBA" id="ARBA00022452"/>
    </source>
</evidence>
<dbReference type="SUPFAM" id="SSF56935">
    <property type="entry name" value="Porins"/>
    <property type="match status" value="1"/>
</dbReference>
<keyword evidence="8 12" id="KW-0798">TonB box</keyword>
<feature type="chain" id="PRO_5020548385" evidence="13">
    <location>
        <begin position="26"/>
        <end position="750"/>
    </location>
</feature>
<dbReference type="CDD" id="cd01347">
    <property type="entry name" value="ligand_gated_channel"/>
    <property type="match status" value="1"/>
</dbReference>
<dbReference type="GO" id="GO:0006826">
    <property type="term" value="P:iron ion transport"/>
    <property type="evidence" value="ECO:0007669"/>
    <property type="project" value="UniProtKB-KW"/>
</dbReference>
<dbReference type="PANTHER" id="PTHR32552">
    <property type="entry name" value="FERRICHROME IRON RECEPTOR-RELATED"/>
    <property type="match status" value="1"/>
</dbReference>
<reference evidence="16 17" key="1">
    <citation type="submission" date="2019-03" db="EMBL/GenBank/DDBJ databases">
        <title>Genomic Encyclopedia of Type Strains, Phase IV (KMG-IV): sequencing the most valuable type-strain genomes for metagenomic binning, comparative biology and taxonomic classification.</title>
        <authorList>
            <person name="Goeker M."/>
        </authorList>
    </citation>
    <scope>NUCLEOTIDE SEQUENCE [LARGE SCALE GENOMIC DNA]</scope>
    <source>
        <strain evidence="16 17">DSM 23344</strain>
    </source>
</reference>
<evidence type="ECO:0000256" key="4">
    <source>
        <dbReference type="ARBA" id="ARBA00022496"/>
    </source>
</evidence>
<dbReference type="InterPro" id="IPR036942">
    <property type="entry name" value="Beta-barrel_TonB_sf"/>
</dbReference>
<evidence type="ECO:0000256" key="6">
    <source>
        <dbReference type="ARBA" id="ARBA00023004"/>
    </source>
</evidence>
<keyword evidence="17" id="KW-1185">Reference proteome</keyword>
<comment type="subcellular location">
    <subcellularLocation>
        <location evidence="1 11">Cell outer membrane</location>
        <topology evidence="1 11">Multi-pass membrane protein</topology>
    </subcellularLocation>
</comment>
<dbReference type="RefSeq" id="WP_117315672.1">
    <property type="nucleotide sequence ID" value="NZ_QQSW01000003.1"/>
</dbReference>
<comment type="similarity">
    <text evidence="11 12">Belongs to the TonB-dependent receptor family.</text>
</comment>
<keyword evidence="3 11" id="KW-1134">Transmembrane beta strand</keyword>
<dbReference type="Gene3D" id="2.40.170.20">
    <property type="entry name" value="TonB-dependent receptor, beta-barrel domain"/>
    <property type="match status" value="1"/>
</dbReference>
<evidence type="ECO:0000256" key="8">
    <source>
        <dbReference type="ARBA" id="ARBA00023077"/>
    </source>
</evidence>
<evidence type="ECO:0000256" key="5">
    <source>
        <dbReference type="ARBA" id="ARBA00022692"/>
    </source>
</evidence>
<keyword evidence="7" id="KW-0406">Ion transport</keyword>
<evidence type="ECO:0000259" key="15">
    <source>
        <dbReference type="Pfam" id="PF07715"/>
    </source>
</evidence>
<accession>A0A4V2SBM2</accession>
<evidence type="ECO:0000256" key="1">
    <source>
        <dbReference type="ARBA" id="ARBA00004571"/>
    </source>
</evidence>
<feature type="domain" description="TonB-dependent receptor-like beta-barrel" evidence="14">
    <location>
        <begin position="277"/>
        <end position="713"/>
    </location>
</feature>
<dbReference type="GO" id="GO:0009279">
    <property type="term" value="C:cell outer membrane"/>
    <property type="evidence" value="ECO:0007669"/>
    <property type="project" value="UniProtKB-SubCell"/>
</dbReference>
<dbReference type="Pfam" id="PF07715">
    <property type="entry name" value="Plug"/>
    <property type="match status" value="1"/>
</dbReference>
<keyword evidence="9 11" id="KW-0472">Membrane</keyword>
<dbReference type="PROSITE" id="PS52016">
    <property type="entry name" value="TONB_DEPENDENT_REC_3"/>
    <property type="match status" value="1"/>
</dbReference>
<protein>
    <submittedName>
        <fullName evidence="16">Iron complex outermembrane receptor protein</fullName>
    </submittedName>
</protein>
<evidence type="ECO:0000256" key="2">
    <source>
        <dbReference type="ARBA" id="ARBA00022448"/>
    </source>
</evidence>
<name>A0A4V2SBM2_9GAMM</name>
<keyword evidence="6" id="KW-0408">Iron</keyword>
<evidence type="ECO:0000256" key="13">
    <source>
        <dbReference type="SAM" id="SignalP"/>
    </source>
</evidence>
<proteinExistence type="inferred from homology"/>
<evidence type="ECO:0000256" key="11">
    <source>
        <dbReference type="PROSITE-ProRule" id="PRU01360"/>
    </source>
</evidence>
<keyword evidence="2 11" id="KW-0813">Transport</keyword>
<evidence type="ECO:0000256" key="12">
    <source>
        <dbReference type="RuleBase" id="RU003357"/>
    </source>
</evidence>
<dbReference type="EMBL" id="SLWX01000005">
    <property type="protein sequence ID" value="TCO76060.1"/>
    <property type="molecule type" value="Genomic_DNA"/>
</dbReference>
<keyword evidence="13" id="KW-0732">Signal</keyword>
<keyword evidence="4" id="KW-0410">Iron transport</keyword>
<keyword evidence="16" id="KW-0675">Receptor</keyword>
<evidence type="ECO:0000256" key="7">
    <source>
        <dbReference type="ARBA" id="ARBA00023065"/>
    </source>
</evidence>
<sequence>MTLPTRTGIAVALLSTASVSLATQAQPMLEEVIVSAQKRDQSAQDVPIALSAFTADAIEQIGSPDFEGLQFFTPGLSVSGASGAFVSPYIRGIGTNQTSVGTDPSIGVYQDGIYLARKSGALSDLLDVQRVEILKGPQGTLFGRNAVGGAISITTARPVDAVEAEVGLGLGNYGAQMARGMLNAPITDNVYVRATLQTRQRDGWQENVINGIDGDNRDRTTGRVKLLWDASETVAVEVGGQWNETDEIARFGESIDAGLPVSELTRDRSDRKAVNGNINVLGDPAGSAEPTLPLFDRSMELYWLSATWDLTPSLTLTSLSSYLEYETSAARDYDGTEFYIGNNLYNTAMNKTLSQEFRLSGTHETLDWFIGASYLQESYDMDFAIGFADFLGLNGGLPFEEDSAVASDTDSYAVYGDATWRFTERWSLTFGARYSYDDKTIGYNTPLHDNGAAGLNGLGLVLASSAQFVNAQGVPDPAAAERSESWSDFSPRVVVDYRVNDDVMLYAGVTRGYKSGGFNTYPTADQTPGPTFLQVVPEATRPVDPETTLNYEAGIKSQFLNDRLLLNASVYAVDYEDLQVQVIENQVVALANAGEASSNGLEFEMKFRLSQYLTLFANGAWMDTEYDRFFRSGVDYSGTPLRFSPDFSGTLGADGAVQFADGSELRGFISIGYKDEHNLDENFAIDSYTVVNARLTYRSASDAWQVALFGTNLGDEDFLVDYTEQTSAFGFTSAIRNEPRMYGAELTYRF</sequence>
<dbReference type="AlphaFoldDB" id="A0A4V2SBM2"/>